<dbReference type="AlphaFoldDB" id="K9ZYI4"/>
<keyword evidence="3" id="KW-1185">Reference proteome</keyword>
<name>K9ZYI4_DEIPD</name>
<dbReference type="HOGENOM" id="CLU_1675026_0_0_0"/>
<proteinExistence type="predicted"/>
<dbReference type="KEGG" id="dpd:Deipe_1149"/>
<dbReference type="STRING" id="937777.Deipe_1149"/>
<sequence>MKLCLLLGLTLLGSAEALLLPLTRPKGQAVAQSASLKIWVDAPLRLSMQDPSYTVKKVSVSARARENGQRCKPGSFEFLQWDSSKPINSLGRNNDFKKHQASFLTGARKAGWNVRLVRSRQVWQHYTFTRNKQTYFALLSDPKTFPASYQALICRTR</sequence>
<protein>
    <submittedName>
        <fullName evidence="2">Uncharacterized protein</fullName>
    </submittedName>
</protein>
<gene>
    <name evidence="2" type="ordered locus">Deipe_1149</name>
</gene>
<accession>K9ZYI4</accession>
<dbReference type="Proteomes" id="UP000010467">
    <property type="component" value="Chromosome"/>
</dbReference>
<keyword evidence="1" id="KW-0732">Signal</keyword>
<evidence type="ECO:0000256" key="1">
    <source>
        <dbReference type="SAM" id="SignalP"/>
    </source>
</evidence>
<reference evidence="3" key="1">
    <citation type="submission" date="2012-03" db="EMBL/GenBank/DDBJ databases">
        <title>Complete sequence of chromosome of Deinococcus peraridilitoris DSM 19664.</title>
        <authorList>
            <person name="Lucas S."/>
            <person name="Copeland A."/>
            <person name="Lapidus A."/>
            <person name="Glavina del Rio T."/>
            <person name="Dalin E."/>
            <person name="Tice H."/>
            <person name="Bruce D."/>
            <person name="Goodwin L."/>
            <person name="Pitluck S."/>
            <person name="Peters L."/>
            <person name="Mikhailova N."/>
            <person name="Lu M."/>
            <person name="Kyrpides N."/>
            <person name="Mavromatis K."/>
            <person name="Ivanova N."/>
            <person name="Brettin T."/>
            <person name="Detter J.C."/>
            <person name="Han C."/>
            <person name="Larimer F."/>
            <person name="Land M."/>
            <person name="Hauser L."/>
            <person name="Markowitz V."/>
            <person name="Cheng J.-F."/>
            <person name="Hugenholtz P."/>
            <person name="Woyke T."/>
            <person name="Wu D."/>
            <person name="Pukall R."/>
            <person name="Steenblock K."/>
            <person name="Brambilla E."/>
            <person name="Klenk H.-P."/>
            <person name="Eisen J.A."/>
        </authorList>
    </citation>
    <scope>NUCLEOTIDE SEQUENCE [LARGE SCALE GENOMIC DNA]</scope>
    <source>
        <strain evidence="3">DSM 19664 / LMG 22246 / CIP 109416 / KR-200</strain>
    </source>
</reference>
<organism evidence="2 3">
    <name type="scientific">Deinococcus peraridilitoris (strain DSM 19664 / LMG 22246 / CIP 109416 / KR-200)</name>
    <dbReference type="NCBI Taxonomy" id="937777"/>
    <lineage>
        <taxon>Bacteria</taxon>
        <taxon>Thermotogati</taxon>
        <taxon>Deinococcota</taxon>
        <taxon>Deinococci</taxon>
        <taxon>Deinococcales</taxon>
        <taxon>Deinococcaceae</taxon>
        <taxon>Deinococcus</taxon>
    </lineage>
</organism>
<evidence type="ECO:0000313" key="2">
    <source>
        <dbReference type="EMBL" id="AFZ66708.1"/>
    </source>
</evidence>
<feature type="signal peptide" evidence="1">
    <location>
        <begin position="1"/>
        <end position="17"/>
    </location>
</feature>
<evidence type="ECO:0000313" key="3">
    <source>
        <dbReference type="Proteomes" id="UP000010467"/>
    </source>
</evidence>
<dbReference type="EMBL" id="CP003382">
    <property type="protein sequence ID" value="AFZ66708.1"/>
    <property type="molecule type" value="Genomic_DNA"/>
</dbReference>
<feature type="chain" id="PRO_5003939008" evidence="1">
    <location>
        <begin position="18"/>
        <end position="157"/>
    </location>
</feature>
<dbReference type="PATRIC" id="fig|937777.3.peg.1151"/>